<dbReference type="Proteomes" id="UP000653305">
    <property type="component" value="Unassembled WGS sequence"/>
</dbReference>
<dbReference type="AlphaFoldDB" id="A0A830D0H8"/>
<organism evidence="2 3">
    <name type="scientific">Phtheirospermum japonicum</name>
    <dbReference type="NCBI Taxonomy" id="374723"/>
    <lineage>
        <taxon>Eukaryota</taxon>
        <taxon>Viridiplantae</taxon>
        <taxon>Streptophyta</taxon>
        <taxon>Embryophyta</taxon>
        <taxon>Tracheophyta</taxon>
        <taxon>Spermatophyta</taxon>
        <taxon>Magnoliopsida</taxon>
        <taxon>eudicotyledons</taxon>
        <taxon>Gunneridae</taxon>
        <taxon>Pentapetalae</taxon>
        <taxon>asterids</taxon>
        <taxon>lamiids</taxon>
        <taxon>Lamiales</taxon>
        <taxon>Orobanchaceae</taxon>
        <taxon>Orobanchaceae incertae sedis</taxon>
        <taxon>Phtheirospermum</taxon>
    </lineage>
</organism>
<gene>
    <name evidence="2" type="ORF">PHJA_002758800</name>
</gene>
<keyword evidence="3" id="KW-1185">Reference proteome</keyword>
<feature type="region of interest" description="Disordered" evidence="1">
    <location>
        <begin position="117"/>
        <end position="138"/>
    </location>
</feature>
<evidence type="ECO:0000313" key="2">
    <source>
        <dbReference type="EMBL" id="GFQ06148.1"/>
    </source>
</evidence>
<name>A0A830D0H8_9LAMI</name>
<sequence length="138" mass="15066">MRFPRLPAAGLILCVDSLDIDMEKQKVTVIGNIQPEAVTVSKTGKATSFKLSVCIHCLRDLYKNTYAAEYIKVAVVLAEAALPVSLTGRQPPPHHPPPGPFSFTLQQAKKPFWYTPTKKKSFSSSEASKEPLPVAKAS</sequence>
<proteinExistence type="predicted"/>
<evidence type="ECO:0000256" key="1">
    <source>
        <dbReference type="SAM" id="MobiDB-lite"/>
    </source>
</evidence>
<evidence type="ECO:0000313" key="3">
    <source>
        <dbReference type="Proteomes" id="UP000653305"/>
    </source>
</evidence>
<reference evidence="2" key="1">
    <citation type="submission" date="2020-07" db="EMBL/GenBank/DDBJ databases">
        <title>Ethylene signaling mediates host invasion by parasitic plants.</title>
        <authorList>
            <person name="Yoshida S."/>
        </authorList>
    </citation>
    <scope>NUCLEOTIDE SEQUENCE</scope>
    <source>
        <strain evidence="2">Okayama</strain>
    </source>
</reference>
<accession>A0A830D0H8</accession>
<dbReference type="OrthoDB" id="689350at2759"/>
<dbReference type="EMBL" id="BMAC01001170">
    <property type="protein sequence ID" value="GFQ06148.1"/>
    <property type="molecule type" value="Genomic_DNA"/>
</dbReference>
<protein>
    <submittedName>
        <fullName evidence="2">Copper transport protein cch</fullName>
    </submittedName>
</protein>
<comment type="caution">
    <text evidence="2">The sequence shown here is derived from an EMBL/GenBank/DDBJ whole genome shotgun (WGS) entry which is preliminary data.</text>
</comment>